<dbReference type="KEGG" id="ccac:CcaHIS019_0410830"/>
<dbReference type="InterPro" id="IPR037045">
    <property type="entry name" value="S8pro/Inhibitor_I9_sf"/>
</dbReference>
<dbReference type="Proteomes" id="UP001233271">
    <property type="component" value="Chromosome 4"/>
</dbReference>
<dbReference type="AlphaFoldDB" id="A0AA48L5F8"/>
<sequence>MAKDAIVKFQKSATSEEKQKIIDDIKSAGGTIVRDDNVGSSIFPFVVVNVSPDQFASLKSGLAGSKVVSHIEEDQEMTTQ</sequence>
<dbReference type="EMBL" id="AP028215">
    <property type="protein sequence ID" value="BEI92263.1"/>
    <property type="molecule type" value="Genomic_DNA"/>
</dbReference>
<protein>
    <recommendedName>
        <fullName evidence="3">Inhibitor I9 domain-containing protein</fullName>
    </recommendedName>
</protein>
<evidence type="ECO:0000313" key="1">
    <source>
        <dbReference type="EMBL" id="BEI92263.1"/>
    </source>
</evidence>
<gene>
    <name evidence="1" type="ORF">CcaverHIS019_0410830</name>
</gene>
<accession>A0AA48L5F8</accession>
<proteinExistence type="predicted"/>
<evidence type="ECO:0000313" key="2">
    <source>
        <dbReference type="Proteomes" id="UP001233271"/>
    </source>
</evidence>
<dbReference type="GeneID" id="85496133"/>
<dbReference type="RefSeq" id="XP_060457528.1">
    <property type="nucleotide sequence ID" value="XM_060600989.1"/>
</dbReference>
<evidence type="ECO:0008006" key="3">
    <source>
        <dbReference type="Google" id="ProtNLM"/>
    </source>
</evidence>
<keyword evidence="2" id="KW-1185">Reference proteome</keyword>
<dbReference type="Gene3D" id="3.30.70.80">
    <property type="entry name" value="Peptidase S8 propeptide/proteinase inhibitor I9"/>
    <property type="match status" value="1"/>
</dbReference>
<organism evidence="1 2">
    <name type="scientific">Cutaneotrichosporon cavernicola</name>
    <dbReference type="NCBI Taxonomy" id="279322"/>
    <lineage>
        <taxon>Eukaryota</taxon>
        <taxon>Fungi</taxon>
        <taxon>Dikarya</taxon>
        <taxon>Basidiomycota</taxon>
        <taxon>Agaricomycotina</taxon>
        <taxon>Tremellomycetes</taxon>
        <taxon>Trichosporonales</taxon>
        <taxon>Trichosporonaceae</taxon>
        <taxon>Cutaneotrichosporon</taxon>
    </lineage>
</organism>
<reference evidence="1" key="1">
    <citation type="journal article" date="2023" name="BMC Genomics">
        <title>Chromosome-level genome assemblies of Cutaneotrichosporon spp. (Trichosporonales, Basidiomycota) reveal imbalanced evolution between nucleotide sequences and chromosome synteny.</title>
        <authorList>
            <person name="Kobayashi Y."/>
            <person name="Kayamori A."/>
            <person name="Aoki K."/>
            <person name="Shiwa Y."/>
            <person name="Matsutani M."/>
            <person name="Fujita N."/>
            <person name="Sugita T."/>
            <person name="Iwasaki W."/>
            <person name="Tanaka N."/>
            <person name="Takashima M."/>
        </authorList>
    </citation>
    <scope>NUCLEOTIDE SEQUENCE</scope>
    <source>
        <strain evidence="1">HIS019</strain>
    </source>
</reference>
<name>A0AA48L5F8_9TREE</name>